<dbReference type="EMBL" id="CM020620">
    <property type="protein sequence ID" value="KAK1867770.1"/>
    <property type="molecule type" value="Genomic_DNA"/>
</dbReference>
<accession>A0ACC3CCR0</accession>
<gene>
    <name evidence="1" type="ORF">I4F81_010270</name>
</gene>
<protein>
    <submittedName>
        <fullName evidence="1">Uncharacterized protein</fullName>
    </submittedName>
</protein>
<keyword evidence="2" id="KW-1185">Reference proteome</keyword>
<proteinExistence type="predicted"/>
<evidence type="ECO:0000313" key="2">
    <source>
        <dbReference type="Proteomes" id="UP000798662"/>
    </source>
</evidence>
<dbReference type="Proteomes" id="UP000798662">
    <property type="component" value="Chromosome 3"/>
</dbReference>
<name>A0ACC3CCR0_PYRYE</name>
<sequence>MASARASRGAPSAVAAPPLPSTEAPTVWELTRHFPDLDASVVQAVLEAHAYDMDAAYVAVCDMIAEADVPPSPPAAPSLLAVASAAPSAPAARSPEASPPSTPPPAAPSPPAAATSGSSGGLPPPRADAAALMVASELADAVGAALQATELEPTTDLARLGRRLRRYELGTDGLDVRWESVPPADLPVIVAALTLAATGAMATDPSSALGVLGTRLRAYAWGGEREQQLAGPIATTSPPPVTVEAMVGVLAVVSADKDAWAAVPDDTPTTAAAVLGAVSAAAAHAAEGNALVAATAEVLAEQTRLFDSAEGEDAGRAELALLEMFPVDDVSFLAPTGTWSPAVLSPSRSGAGGGGGGGGGLGGRRSRGSSRGGSPGRVGRQQALADALAEAVAESSAPSPLRAADRRRAADAAEMAAVVAGGGVASPVGGGRFVDKHAFPPAAARHRAVAEAAEVERARLAHLVGLTHSRAHAEASTAAAAAASSAIAAMRSVLATDARWAAAPEVDCHGMSVAVATAVVDAKVAAVRAASRASGGGSRPVYVVTGRGNHSGGRSRLRPALGRLLDSLGVAWAVDRHGGALILNIGS</sequence>
<reference evidence="1" key="1">
    <citation type="submission" date="2019-11" db="EMBL/GenBank/DDBJ databases">
        <title>Nori genome reveals adaptations in red seaweeds to the harsh intertidal environment.</title>
        <authorList>
            <person name="Wang D."/>
            <person name="Mao Y."/>
        </authorList>
    </citation>
    <scope>NUCLEOTIDE SEQUENCE</scope>
    <source>
        <tissue evidence="1">Gametophyte</tissue>
    </source>
</reference>
<evidence type="ECO:0000313" key="1">
    <source>
        <dbReference type="EMBL" id="KAK1867770.1"/>
    </source>
</evidence>
<organism evidence="1 2">
    <name type="scientific">Pyropia yezoensis</name>
    <name type="common">Susabi-nori</name>
    <name type="synonym">Porphyra yezoensis</name>
    <dbReference type="NCBI Taxonomy" id="2788"/>
    <lineage>
        <taxon>Eukaryota</taxon>
        <taxon>Rhodophyta</taxon>
        <taxon>Bangiophyceae</taxon>
        <taxon>Bangiales</taxon>
        <taxon>Bangiaceae</taxon>
        <taxon>Pyropia</taxon>
    </lineage>
</organism>
<comment type="caution">
    <text evidence="1">The sequence shown here is derived from an EMBL/GenBank/DDBJ whole genome shotgun (WGS) entry which is preliminary data.</text>
</comment>